<dbReference type="Proteomes" id="UP000075714">
    <property type="component" value="Unassembled WGS sequence"/>
</dbReference>
<feature type="compositionally biased region" description="Low complexity" evidence="1">
    <location>
        <begin position="123"/>
        <end position="142"/>
    </location>
</feature>
<sequence>MPKRGRSRHGSGGDTAAGAGDRPVDGRSSSPAFRGGGKSTFERERYEELSRSSLSDWNARVSAGQRQAAALGLALRGAQSWAQFGDALRRVNPERLETSQATIMLNTYARLWIESKQRGSSASSSASGAAGSASSPSASSSPRLPHGPPAFITNAVAGFLADAAPFVHLIPATFMLASLSRAVGSELASKCGGHTAPLPLLLTRLELLLSKPEELDFVRRAGAGAEDAASGAPRGPPSPKGTLTMGALLSMIATSLRRLGVRAPAPWRSLAEAAEPCMRSGELAGDQLALVVNAYSTADNPEPRFLDAALTAATSPAGLARLTAPFFAAAFFTAAIKAGRTEPELLNPMADKLVELIAAARQRDAAGAGQGEGAGTPTHGLAPGDGSPKTPGPIRHHPRPLTDENVLWLLRSCEAAGFTHHRPLARALLEEAWLNRGSWSALARLQAAQHLLAFEVDVLGEQLEWPAAQVTSQAAPAATSHEAGEPRVGHGQQAAAAAAAASPSVEADETAGAARDAGGPLVREEEVTAYMSRPTLTVTELIMTLQCLVRLRSAGSGAARDGADAAAPPPTSRMPSALATAVQLVQAAAPLMRPRQVIESLAALTAAGLAAPPALLAHAQKLYNEHAAAGASAAALAAAGDAEASTAALPSDNRAREVEAMCAAVGRLLAWQVEGAAAAAGLADGFLLHCRTVAARR</sequence>
<accession>A0A150GVH9</accession>
<protein>
    <submittedName>
        <fullName evidence="2">Uncharacterized protein</fullName>
    </submittedName>
</protein>
<evidence type="ECO:0000313" key="3">
    <source>
        <dbReference type="Proteomes" id="UP000075714"/>
    </source>
</evidence>
<evidence type="ECO:0000313" key="2">
    <source>
        <dbReference type="EMBL" id="KXZ53886.1"/>
    </source>
</evidence>
<name>A0A150GVH9_GONPE</name>
<feature type="region of interest" description="Disordered" evidence="1">
    <location>
        <begin position="123"/>
        <end position="146"/>
    </location>
</feature>
<feature type="region of interest" description="Disordered" evidence="1">
    <location>
        <begin position="473"/>
        <end position="519"/>
    </location>
</feature>
<dbReference type="OrthoDB" id="10686344at2759"/>
<feature type="region of interest" description="Disordered" evidence="1">
    <location>
        <begin position="1"/>
        <end position="45"/>
    </location>
</feature>
<organism evidence="2 3">
    <name type="scientific">Gonium pectorale</name>
    <name type="common">Green alga</name>
    <dbReference type="NCBI Taxonomy" id="33097"/>
    <lineage>
        <taxon>Eukaryota</taxon>
        <taxon>Viridiplantae</taxon>
        <taxon>Chlorophyta</taxon>
        <taxon>core chlorophytes</taxon>
        <taxon>Chlorophyceae</taxon>
        <taxon>CS clade</taxon>
        <taxon>Chlamydomonadales</taxon>
        <taxon>Volvocaceae</taxon>
        <taxon>Gonium</taxon>
    </lineage>
</organism>
<reference evidence="3" key="1">
    <citation type="journal article" date="2016" name="Nat. Commun.">
        <title>The Gonium pectorale genome demonstrates co-option of cell cycle regulation during the evolution of multicellularity.</title>
        <authorList>
            <person name="Hanschen E.R."/>
            <person name="Marriage T.N."/>
            <person name="Ferris P.J."/>
            <person name="Hamaji T."/>
            <person name="Toyoda A."/>
            <person name="Fujiyama A."/>
            <person name="Neme R."/>
            <person name="Noguchi H."/>
            <person name="Minakuchi Y."/>
            <person name="Suzuki M."/>
            <person name="Kawai-Toyooka H."/>
            <person name="Smith D.R."/>
            <person name="Sparks H."/>
            <person name="Anderson J."/>
            <person name="Bakaric R."/>
            <person name="Luria V."/>
            <person name="Karger A."/>
            <person name="Kirschner M.W."/>
            <person name="Durand P.M."/>
            <person name="Michod R.E."/>
            <person name="Nozaki H."/>
            <person name="Olson B.J."/>
        </authorList>
    </citation>
    <scope>NUCLEOTIDE SEQUENCE [LARGE SCALE GENOMIC DNA]</scope>
    <source>
        <strain evidence="3">NIES-2863</strain>
    </source>
</reference>
<dbReference type="AlphaFoldDB" id="A0A150GVH9"/>
<evidence type="ECO:0000256" key="1">
    <source>
        <dbReference type="SAM" id="MobiDB-lite"/>
    </source>
</evidence>
<keyword evidence="3" id="KW-1185">Reference proteome</keyword>
<feature type="region of interest" description="Disordered" evidence="1">
    <location>
        <begin position="365"/>
        <end position="400"/>
    </location>
</feature>
<proteinExistence type="predicted"/>
<dbReference type="EMBL" id="LSYV01000007">
    <property type="protein sequence ID" value="KXZ53886.1"/>
    <property type="molecule type" value="Genomic_DNA"/>
</dbReference>
<comment type="caution">
    <text evidence="2">The sequence shown here is derived from an EMBL/GenBank/DDBJ whole genome shotgun (WGS) entry which is preliminary data.</text>
</comment>
<gene>
    <name evidence="2" type="ORF">GPECTOR_6g804</name>
</gene>